<dbReference type="InterPro" id="IPR026828">
    <property type="entry name" value="SAPC2_1/2"/>
</dbReference>
<evidence type="ECO:0000313" key="5">
    <source>
        <dbReference type="Proteomes" id="UP000606786"/>
    </source>
</evidence>
<evidence type="ECO:0000256" key="2">
    <source>
        <dbReference type="SAM" id="MobiDB-lite"/>
    </source>
</evidence>
<feature type="domain" description="Suppressor APC" evidence="3">
    <location>
        <begin position="39"/>
        <end position="115"/>
    </location>
</feature>
<gene>
    <name evidence="4" type="ORF">CCAP1982_LOCUS7090</name>
</gene>
<dbReference type="PANTHER" id="PTHR14907:SF2">
    <property type="entry name" value="SUPPRESSOR APC DOMAIN-CONTAINING PROTEIN 2"/>
    <property type="match status" value="1"/>
</dbReference>
<evidence type="ECO:0000256" key="1">
    <source>
        <dbReference type="SAM" id="Coils"/>
    </source>
</evidence>
<accession>A0A811UHN6</accession>
<evidence type="ECO:0000313" key="4">
    <source>
        <dbReference type="EMBL" id="CAD6998499.1"/>
    </source>
</evidence>
<comment type="caution">
    <text evidence="4">The sequence shown here is derived from an EMBL/GenBank/DDBJ whole genome shotgun (WGS) entry which is preliminary data.</text>
</comment>
<name>A0A811UHN6_CERCA</name>
<dbReference type="Gene3D" id="1.10.287.450">
    <property type="entry name" value="Helix hairpin bin"/>
    <property type="match status" value="1"/>
</dbReference>
<dbReference type="Pfam" id="PF11414">
    <property type="entry name" value="Suppressor_APC"/>
    <property type="match status" value="1"/>
</dbReference>
<organism evidence="4 5">
    <name type="scientific">Ceratitis capitata</name>
    <name type="common">Mediterranean fruit fly</name>
    <name type="synonym">Tephritis capitata</name>
    <dbReference type="NCBI Taxonomy" id="7213"/>
    <lineage>
        <taxon>Eukaryota</taxon>
        <taxon>Metazoa</taxon>
        <taxon>Ecdysozoa</taxon>
        <taxon>Arthropoda</taxon>
        <taxon>Hexapoda</taxon>
        <taxon>Insecta</taxon>
        <taxon>Pterygota</taxon>
        <taxon>Neoptera</taxon>
        <taxon>Endopterygota</taxon>
        <taxon>Diptera</taxon>
        <taxon>Brachycera</taxon>
        <taxon>Muscomorpha</taxon>
        <taxon>Tephritoidea</taxon>
        <taxon>Tephritidae</taxon>
        <taxon>Ceratitis</taxon>
        <taxon>Ceratitis</taxon>
    </lineage>
</organism>
<dbReference type="OrthoDB" id="10035013at2759"/>
<sequence>MLRHNGTDMMNASCNKKLNSNITNMNGCGTTSGSPMDALPKQFVASMKTLFDILDDQHTGFVRFVDIEKGWQDDGCKGLPHGVIDSLRKVTPTSGLLSFDRFCAGLKLCLLRNQSTTLSNAPTSGNDMGVHTSVLPMKPPRPPSAPLLDVDNAVHGNPNWLGNNTTTATVRPHKIVSAHRALSLPQLSPDSEMEAEMINTNVYNSPPPPPKPPRASAVREHGGPNTSAPPMDKAEIRHALQNWQMGILLNEMGAQEQRSTGYMYNQFPYRGCADGGSSSTTDSVNGNVGTLLSKKACSKRREPRRHTLQNGIDYNMLKRLKQFEEEREVLLTGLEAVEKARDWYLQQIANVQEKIKYLGRMGHVEQWSEVQQERLEFQRARVYEVNRNLTALADCWERGGFPLHFNLAIRTSGKVLSQRNGNSSSSGALFQPVDRLRQQNHNLSNEVNLKSDRIALLEREKQSLMRELYELRQTVGIVGRSSGFVTVLGQSSPSSSGGLGEADVVF</sequence>
<dbReference type="EMBL" id="CAJHJT010000012">
    <property type="protein sequence ID" value="CAD6998499.1"/>
    <property type="molecule type" value="Genomic_DNA"/>
</dbReference>
<dbReference type="InterPro" id="IPR057953">
    <property type="entry name" value="SAPC2_N"/>
</dbReference>
<dbReference type="Proteomes" id="UP000606786">
    <property type="component" value="Unassembled WGS sequence"/>
</dbReference>
<keyword evidence="5" id="KW-1185">Reference proteome</keyword>
<proteinExistence type="predicted"/>
<feature type="region of interest" description="Disordered" evidence="2">
    <location>
        <begin position="203"/>
        <end position="231"/>
    </location>
</feature>
<reference evidence="4" key="1">
    <citation type="submission" date="2020-11" db="EMBL/GenBank/DDBJ databases">
        <authorList>
            <person name="Whitehead M."/>
        </authorList>
    </citation>
    <scope>NUCLEOTIDE SEQUENCE</scope>
    <source>
        <strain evidence="4">EGII</strain>
    </source>
</reference>
<dbReference type="AlphaFoldDB" id="A0A811UHN6"/>
<feature type="coiled-coil region" evidence="1">
    <location>
        <begin position="320"/>
        <end position="354"/>
    </location>
</feature>
<protein>
    <submittedName>
        <fullName evidence="4">(Mediterranean fruit fly) hypothetical protein</fullName>
    </submittedName>
</protein>
<dbReference type="PANTHER" id="PTHR14907">
    <property type="entry name" value="FI14130P"/>
    <property type="match status" value="1"/>
</dbReference>
<keyword evidence="1" id="KW-0175">Coiled coil</keyword>
<feature type="coiled-coil region" evidence="1">
    <location>
        <begin position="433"/>
        <end position="474"/>
    </location>
</feature>
<dbReference type="Pfam" id="PF25825">
    <property type="entry name" value="SAPC2_N"/>
    <property type="match status" value="1"/>
</dbReference>
<evidence type="ECO:0000259" key="3">
    <source>
        <dbReference type="Pfam" id="PF25825"/>
    </source>
</evidence>